<accession>A0A8S9JT73</accession>
<evidence type="ECO:0000313" key="1">
    <source>
        <dbReference type="EMBL" id="KAF2584533.1"/>
    </source>
</evidence>
<gene>
    <name evidence="1" type="ORF">F2Q70_00034961</name>
</gene>
<dbReference type="AlphaFoldDB" id="A0A8S9JT73"/>
<name>A0A8S9JT73_BRACR</name>
<protein>
    <submittedName>
        <fullName evidence="1">Uncharacterized protein</fullName>
    </submittedName>
</protein>
<proteinExistence type="predicted"/>
<dbReference type="EMBL" id="QGKY02000246">
    <property type="protein sequence ID" value="KAF2584533.1"/>
    <property type="molecule type" value="Genomic_DNA"/>
</dbReference>
<sequence>MLQAGIQTTQMDRLRFKDSDWTGQADGNGVARRLQWRESWPVLGWIWIEGGIRLAGLMSLSSWIDGLKWICGGGFD</sequence>
<organism evidence="1">
    <name type="scientific">Brassica cretica</name>
    <name type="common">Mustard</name>
    <dbReference type="NCBI Taxonomy" id="69181"/>
    <lineage>
        <taxon>Eukaryota</taxon>
        <taxon>Viridiplantae</taxon>
        <taxon>Streptophyta</taxon>
        <taxon>Embryophyta</taxon>
        <taxon>Tracheophyta</taxon>
        <taxon>Spermatophyta</taxon>
        <taxon>Magnoliopsida</taxon>
        <taxon>eudicotyledons</taxon>
        <taxon>Gunneridae</taxon>
        <taxon>Pentapetalae</taxon>
        <taxon>rosids</taxon>
        <taxon>malvids</taxon>
        <taxon>Brassicales</taxon>
        <taxon>Brassicaceae</taxon>
        <taxon>Brassiceae</taxon>
        <taxon>Brassica</taxon>
    </lineage>
</organism>
<reference evidence="1" key="1">
    <citation type="submission" date="2019-12" db="EMBL/GenBank/DDBJ databases">
        <title>Genome sequencing and annotation of Brassica cretica.</title>
        <authorList>
            <person name="Studholme D.J."/>
            <person name="Sarris P.F."/>
        </authorList>
    </citation>
    <scope>NUCLEOTIDE SEQUENCE</scope>
    <source>
        <strain evidence="1">PFS-102/07</strain>
        <tissue evidence="1">Leaf</tissue>
    </source>
</reference>
<comment type="caution">
    <text evidence="1">The sequence shown here is derived from an EMBL/GenBank/DDBJ whole genome shotgun (WGS) entry which is preliminary data.</text>
</comment>